<name>R7UJB8_CAPTE</name>
<evidence type="ECO:0000256" key="8">
    <source>
        <dbReference type="SAM" id="Phobius"/>
    </source>
</evidence>
<evidence type="ECO:0000256" key="3">
    <source>
        <dbReference type="ARBA" id="ARBA00022448"/>
    </source>
</evidence>
<dbReference type="HOGENOM" id="CLU_036019_2_0_1"/>
<dbReference type="Proteomes" id="UP000014760">
    <property type="component" value="Unassembled WGS sequence"/>
</dbReference>
<keyword evidence="3" id="KW-0813">Transport</keyword>
<dbReference type="Pfam" id="PF08449">
    <property type="entry name" value="UAA"/>
    <property type="match status" value="1"/>
</dbReference>
<dbReference type="GO" id="GO:0046964">
    <property type="term" value="F:3'-phosphoadenosine 5'-phosphosulfate transmembrane transporter activity"/>
    <property type="evidence" value="ECO:0007669"/>
    <property type="project" value="TreeGrafter"/>
</dbReference>
<organism evidence="9">
    <name type="scientific">Capitella teleta</name>
    <name type="common">Polychaete worm</name>
    <dbReference type="NCBI Taxonomy" id="283909"/>
    <lineage>
        <taxon>Eukaryota</taxon>
        <taxon>Metazoa</taxon>
        <taxon>Spiralia</taxon>
        <taxon>Lophotrochozoa</taxon>
        <taxon>Annelida</taxon>
        <taxon>Polychaeta</taxon>
        <taxon>Sedentaria</taxon>
        <taxon>Scolecida</taxon>
        <taxon>Capitellidae</taxon>
        <taxon>Capitella</taxon>
    </lineage>
</organism>
<evidence type="ECO:0000256" key="2">
    <source>
        <dbReference type="ARBA" id="ARBA00010694"/>
    </source>
</evidence>
<comment type="subcellular location">
    <subcellularLocation>
        <location evidence="1">Membrane</location>
        <topology evidence="1">Multi-pass membrane protein</topology>
    </subcellularLocation>
</comment>
<evidence type="ECO:0000256" key="6">
    <source>
        <dbReference type="ARBA" id="ARBA00023136"/>
    </source>
</evidence>
<feature type="transmembrane region" description="Helical" evidence="8">
    <location>
        <begin position="302"/>
        <end position="320"/>
    </location>
</feature>
<feature type="transmembrane region" description="Helical" evidence="8">
    <location>
        <begin position="213"/>
        <end position="234"/>
    </location>
</feature>
<reference evidence="9 11" key="2">
    <citation type="journal article" date="2013" name="Nature">
        <title>Insights into bilaterian evolution from three spiralian genomes.</title>
        <authorList>
            <person name="Simakov O."/>
            <person name="Marletaz F."/>
            <person name="Cho S.J."/>
            <person name="Edsinger-Gonzales E."/>
            <person name="Havlak P."/>
            <person name="Hellsten U."/>
            <person name="Kuo D.H."/>
            <person name="Larsson T."/>
            <person name="Lv J."/>
            <person name="Arendt D."/>
            <person name="Savage R."/>
            <person name="Osoegawa K."/>
            <person name="de Jong P."/>
            <person name="Grimwood J."/>
            <person name="Chapman J.A."/>
            <person name="Shapiro H."/>
            <person name="Aerts A."/>
            <person name="Otillar R.P."/>
            <person name="Terry A.Y."/>
            <person name="Boore J.L."/>
            <person name="Grigoriev I.V."/>
            <person name="Lindberg D.R."/>
            <person name="Seaver E.C."/>
            <person name="Weisblat D.A."/>
            <person name="Putnam N.H."/>
            <person name="Rokhsar D.S."/>
        </authorList>
    </citation>
    <scope>NUCLEOTIDE SEQUENCE</scope>
    <source>
        <strain evidence="9 11">I ESC-2004</strain>
    </source>
</reference>
<dbReference type="STRING" id="283909.R7UJB8"/>
<feature type="transmembrane region" description="Helical" evidence="8">
    <location>
        <begin position="173"/>
        <end position="193"/>
    </location>
</feature>
<evidence type="ECO:0000313" key="11">
    <source>
        <dbReference type="Proteomes" id="UP000014760"/>
    </source>
</evidence>
<dbReference type="InterPro" id="IPR013657">
    <property type="entry name" value="SCL35B1-4/HUT1"/>
</dbReference>
<evidence type="ECO:0000256" key="4">
    <source>
        <dbReference type="ARBA" id="ARBA00022692"/>
    </source>
</evidence>
<dbReference type="GO" id="GO:0005789">
    <property type="term" value="C:endoplasmic reticulum membrane"/>
    <property type="evidence" value="ECO:0007669"/>
    <property type="project" value="TreeGrafter"/>
</dbReference>
<dbReference type="EMBL" id="KB303236">
    <property type="protein sequence ID" value="ELU03367.1"/>
    <property type="molecule type" value="Genomic_DNA"/>
</dbReference>
<feature type="transmembrane region" description="Helical" evidence="8">
    <location>
        <begin position="99"/>
        <end position="118"/>
    </location>
</feature>
<dbReference type="OrthoDB" id="438495at2759"/>
<protein>
    <recommendedName>
        <fullName evidence="7">Adenosine 3'-phospho 5'-phosphosulfate transporter 2</fullName>
    </recommendedName>
</protein>
<feature type="transmembrane region" description="Helical" evidence="8">
    <location>
        <begin position="60"/>
        <end position="79"/>
    </location>
</feature>
<dbReference type="OMA" id="YNRTTQF"/>
<evidence type="ECO:0000256" key="1">
    <source>
        <dbReference type="ARBA" id="ARBA00004141"/>
    </source>
</evidence>
<sequence>MGAEEEKRDEAKLELRILCFDLSALPAWGQFLVCCFGVFFFYLIYGYFQELIFHLEGFKPFGWYLTLLQFALYTCFSFAENQVCKGDRTRKIPLKMYMLIAFLTVATMGLSNSSLGYLNYPTQVIFKSCKLIPVLIGGIIIQAKRYGCIDVTACLCMSIGLIFFTLADSSVSPTFSLYGILLISLALCADAVIGNVQEKVMKQYSASNTEMVLYSYAIGTVYIFIGQLLTGQLVEAFNFCLEYPLYTYGNSFIFALSGYLGVNIVLNLIKSFGALVAVTVTTCRKSLTIVFSFIFFAKPFTYQYVWSGLIVVLGVYLNIYSKNQAAWNAKVKEILSGKIFEKKVSPTLRSSDHIV</sequence>
<accession>R7UJB8</accession>
<feature type="transmembrane region" description="Helical" evidence="8">
    <location>
        <begin position="25"/>
        <end position="48"/>
    </location>
</feature>
<evidence type="ECO:0000313" key="9">
    <source>
        <dbReference type="EMBL" id="ELU03367.1"/>
    </source>
</evidence>
<comment type="similarity">
    <text evidence="2">Belongs to the nucleotide-sugar transporter family. SLC35B subfamily.</text>
</comment>
<dbReference type="FunCoup" id="R7UJB8">
    <property type="interactions" value="1093"/>
</dbReference>
<dbReference type="PANTHER" id="PTHR10778:SF8">
    <property type="entry name" value="ADENOSINE 3'-PHOSPHO 5'-PHOSPHOSULFATE TRANSPORTER 2"/>
    <property type="match status" value="1"/>
</dbReference>
<feature type="transmembrane region" description="Helical" evidence="8">
    <location>
        <begin position="148"/>
        <end position="167"/>
    </location>
</feature>
<evidence type="ECO:0000256" key="5">
    <source>
        <dbReference type="ARBA" id="ARBA00022989"/>
    </source>
</evidence>
<feature type="transmembrane region" description="Helical" evidence="8">
    <location>
        <begin position="246"/>
        <end position="266"/>
    </location>
</feature>
<evidence type="ECO:0000256" key="7">
    <source>
        <dbReference type="ARBA" id="ARBA00039669"/>
    </source>
</evidence>
<dbReference type="AlphaFoldDB" id="R7UJB8"/>
<keyword evidence="4 8" id="KW-0812">Transmembrane</keyword>
<dbReference type="PANTHER" id="PTHR10778">
    <property type="entry name" value="SOLUTE CARRIER FAMILY 35 MEMBER B"/>
    <property type="match status" value="1"/>
</dbReference>
<gene>
    <name evidence="9" type="ORF">CAPTEDRAFT_169370</name>
</gene>
<evidence type="ECO:0000313" key="10">
    <source>
        <dbReference type="EnsemblMetazoa" id="CapteP169370"/>
    </source>
</evidence>
<reference evidence="10" key="3">
    <citation type="submission" date="2015-06" db="UniProtKB">
        <authorList>
            <consortium name="EnsemblMetazoa"/>
        </authorList>
    </citation>
    <scope>IDENTIFICATION</scope>
</reference>
<dbReference type="EMBL" id="AMQN01008493">
    <property type="status" value="NOT_ANNOTATED_CDS"/>
    <property type="molecule type" value="Genomic_DNA"/>
</dbReference>
<proteinExistence type="inferred from homology"/>
<dbReference type="EnsemblMetazoa" id="CapteT169370">
    <property type="protein sequence ID" value="CapteP169370"/>
    <property type="gene ID" value="CapteG169370"/>
</dbReference>
<keyword evidence="5 8" id="KW-1133">Transmembrane helix</keyword>
<keyword evidence="6 8" id="KW-0472">Membrane</keyword>
<feature type="transmembrane region" description="Helical" evidence="8">
    <location>
        <begin position="273"/>
        <end position="296"/>
    </location>
</feature>
<keyword evidence="11" id="KW-1185">Reference proteome</keyword>
<reference evidence="11" key="1">
    <citation type="submission" date="2012-12" db="EMBL/GenBank/DDBJ databases">
        <authorList>
            <person name="Hellsten U."/>
            <person name="Grimwood J."/>
            <person name="Chapman J.A."/>
            <person name="Shapiro H."/>
            <person name="Aerts A."/>
            <person name="Otillar R.P."/>
            <person name="Terry A.Y."/>
            <person name="Boore J.L."/>
            <person name="Simakov O."/>
            <person name="Marletaz F."/>
            <person name="Cho S.-J."/>
            <person name="Edsinger-Gonzales E."/>
            <person name="Havlak P."/>
            <person name="Kuo D.-H."/>
            <person name="Larsson T."/>
            <person name="Lv J."/>
            <person name="Arendt D."/>
            <person name="Savage R."/>
            <person name="Osoegawa K."/>
            <person name="de Jong P."/>
            <person name="Lindberg D.R."/>
            <person name="Seaver E.C."/>
            <person name="Weisblat D.A."/>
            <person name="Putnam N.H."/>
            <person name="Grigoriev I.V."/>
            <person name="Rokhsar D.S."/>
        </authorList>
    </citation>
    <scope>NUCLEOTIDE SEQUENCE</scope>
    <source>
        <strain evidence="11">I ESC-2004</strain>
    </source>
</reference>
<dbReference type="GO" id="GO:0000139">
    <property type="term" value="C:Golgi membrane"/>
    <property type="evidence" value="ECO:0007669"/>
    <property type="project" value="TreeGrafter"/>
</dbReference>